<dbReference type="PATRIC" id="fig|188932.3.peg.1999"/>
<keyword evidence="4" id="KW-0378">Hydrolase</keyword>
<dbReference type="GO" id="GO:0004556">
    <property type="term" value="F:alpha-amylase activity"/>
    <property type="evidence" value="ECO:0007669"/>
    <property type="project" value="InterPro"/>
</dbReference>
<dbReference type="GO" id="GO:0005509">
    <property type="term" value="F:calcium ion binding"/>
    <property type="evidence" value="ECO:0007669"/>
    <property type="project" value="InterPro"/>
</dbReference>
<evidence type="ECO:0000256" key="1">
    <source>
        <dbReference type="ARBA" id="ARBA00001913"/>
    </source>
</evidence>
<dbReference type="InterPro" id="IPR013780">
    <property type="entry name" value="Glyco_hydro_b"/>
</dbReference>
<keyword evidence="6" id="KW-0326">Glycosidase</keyword>
<evidence type="ECO:0000256" key="4">
    <source>
        <dbReference type="ARBA" id="ARBA00022801"/>
    </source>
</evidence>
<dbReference type="PRINTS" id="PR00110">
    <property type="entry name" value="ALPHAAMYLASE"/>
</dbReference>
<evidence type="ECO:0000256" key="6">
    <source>
        <dbReference type="ARBA" id="ARBA00023295"/>
    </source>
</evidence>
<evidence type="ECO:0000313" key="11">
    <source>
        <dbReference type="EMBL" id="AMP98817.1"/>
    </source>
</evidence>
<dbReference type="InterPro" id="IPR006047">
    <property type="entry name" value="GH13_cat_dom"/>
</dbReference>
<proteinExistence type="inferred from homology"/>
<keyword evidence="8" id="KW-0106">Calcium</keyword>
<dbReference type="GO" id="GO:0005975">
    <property type="term" value="P:carbohydrate metabolic process"/>
    <property type="evidence" value="ECO:0007669"/>
    <property type="project" value="InterPro"/>
</dbReference>
<dbReference type="AlphaFoldDB" id="A0A127VC76"/>
<dbReference type="PIRSF" id="PIRSF001021">
    <property type="entry name" value="Alph-amls_thrmst"/>
    <property type="match status" value="1"/>
</dbReference>
<evidence type="ECO:0000256" key="9">
    <source>
        <dbReference type="RuleBase" id="RU003615"/>
    </source>
</evidence>
<dbReference type="Proteomes" id="UP000071561">
    <property type="component" value="Chromosome"/>
</dbReference>
<dbReference type="InterPro" id="IPR015237">
    <property type="entry name" value="Alpha-amylase_C_pro"/>
</dbReference>
<reference evidence="11 12" key="1">
    <citation type="submission" date="2016-03" db="EMBL/GenBank/DDBJ databases">
        <title>Complete genome sequence of Pedobacter cryoconitis PAMC 27485.</title>
        <authorList>
            <person name="Lee J."/>
            <person name="Kim O.-S."/>
        </authorList>
    </citation>
    <scope>NUCLEOTIDE SEQUENCE [LARGE SCALE GENOMIC DNA]</scope>
    <source>
        <strain evidence="11 12">PAMC 27485</strain>
    </source>
</reference>
<evidence type="ECO:0000256" key="7">
    <source>
        <dbReference type="PIRSR" id="PIRSR001021-1"/>
    </source>
</evidence>
<dbReference type="InterPro" id="IPR017853">
    <property type="entry name" value="GH"/>
</dbReference>
<evidence type="ECO:0000259" key="10">
    <source>
        <dbReference type="SMART" id="SM00642"/>
    </source>
</evidence>
<dbReference type="PANTHER" id="PTHR43447">
    <property type="entry name" value="ALPHA-AMYLASE"/>
    <property type="match status" value="1"/>
</dbReference>
<evidence type="ECO:0000256" key="5">
    <source>
        <dbReference type="ARBA" id="ARBA00023277"/>
    </source>
</evidence>
<dbReference type="InterPro" id="IPR013776">
    <property type="entry name" value="A-amylase_thermo"/>
</dbReference>
<feature type="binding site" evidence="8">
    <location>
        <position position="152"/>
    </location>
    <ligand>
        <name>Ca(2+)</name>
        <dbReference type="ChEBI" id="CHEBI:29108"/>
        <label>1</label>
    </ligand>
</feature>
<dbReference type="NCBIfam" id="NF006970">
    <property type="entry name" value="PRK09441.1-3"/>
    <property type="match status" value="1"/>
</dbReference>
<dbReference type="Gene3D" id="2.60.40.1180">
    <property type="entry name" value="Golgi alpha-mannosidase II"/>
    <property type="match status" value="1"/>
</dbReference>
<feature type="active site" description="Proton donor" evidence="7">
    <location>
        <position position="268"/>
    </location>
</feature>
<keyword evidence="3 8" id="KW-0479">Metal-binding</keyword>
<protein>
    <submittedName>
        <fullName evidence="11">Alpha-amylase</fullName>
    </submittedName>
</protein>
<dbReference type="EMBL" id="CP014504">
    <property type="protein sequence ID" value="AMP98817.1"/>
    <property type="molecule type" value="Genomic_DNA"/>
</dbReference>
<sequence>MNKESSYLPGRTALIMAFFLSFSACKKSAITDLAPADNFKQTQVDAATGSGSDVMMQAFYWDVPQGGWWNTLNDKIPAWKAAGIGAIWLPPATKAQGGATSMGYDPYDYFDFGSYNQMGTKPTRFGDSTSLGKLIATAHNNSIKVYADIVLNHCSGGTLEANPYTSTSTYTKFTPLSGKFQRTYNDFHPNDIEAADEGAFAGFPDLCHKKANVSNWIYNASYSMSKFYKNSLHFDGFRFDYVKGYGAWVVKNFVNSVGGPAAVFAVGEEWDGNAANLQNWVDATEQTSSAFDFACFYAMNSAFDKNDLTRLNDDMLLKRNAAKAVTFVSNHDTDITTNKYSAYAYIMTHEGYPCVFYKDYENLLDKNRMNNLIWIHKNLAGGTTTNLYSAADQYIDRRNGYGTLPGLIVYFNGSDNWQQQWVTSNWGGKKIKEYTGASNWEPTVAADGRVLIQVPPHAYSIWSVTGL</sequence>
<dbReference type="SMART" id="SM00642">
    <property type="entry name" value="Aamy"/>
    <property type="match status" value="1"/>
</dbReference>
<evidence type="ECO:0000256" key="3">
    <source>
        <dbReference type="ARBA" id="ARBA00022723"/>
    </source>
</evidence>
<dbReference type="Gene3D" id="3.20.20.80">
    <property type="entry name" value="Glycosidases"/>
    <property type="match status" value="1"/>
</dbReference>
<dbReference type="CDD" id="cd11314">
    <property type="entry name" value="AmyAc_arch_bac_plant_AmyA"/>
    <property type="match status" value="1"/>
</dbReference>
<comment type="similarity">
    <text evidence="2 9">Belongs to the glycosyl hydrolase 13 family.</text>
</comment>
<feature type="active site" description="Nucleophile" evidence="7">
    <location>
        <position position="240"/>
    </location>
</feature>
<organism evidence="11 12">
    <name type="scientific">Pedobacter cryoconitis</name>
    <dbReference type="NCBI Taxonomy" id="188932"/>
    <lineage>
        <taxon>Bacteria</taxon>
        <taxon>Pseudomonadati</taxon>
        <taxon>Bacteroidota</taxon>
        <taxon>Sphingobacteriia</taxon>
        <taxon>Sphingobacteriales</taxon>
        <taxon>Sphingobacteriaceae</taxon>
        <taxon>Pedobacter</taxon>
    </lineage>
</organism>
<dbReference type="SUPFAM" id="SSF51445">
    <property type="entry name" value="(Trans)glycosidases"/>
    <property type="match status" value="1"/>
</dbReference>
<comment type="cofactor">
    <cofactor evidence="1">
        <name>Ca(2+)</name>
        <dbReference type="ChEBI" id="CHEBI:29108"/>
    </cofactor>
</comment>
<dbReference type="OrthoDB" id="9806009at2"/>
<dbReference type="InterPro" id="IPR006046">
    <property type="entry name" value="Alpha_amylase"/>
</dbReference>
<dbReference type="Pfam" id="PF09154">
    <property type="entry name" value="Alpha-amy_C_pro"/>
    <property type="match status" value="1"/>
</dbReference>
<evidence type="ECO:0000256" key="8">
    <source>
        <dbReference type="PIRSR" id="PIRSR001021-2"/>
    </source>
</evidence>
<accession>A0A127VC76</accession>
<name>A0A127VC76_9SPHI</name>
<feature type="binding site" evidence="8">
    <location>
        <position position="392"/>
    </location>
    <ligand>
        <name>Ca(2+)</name>
        <dbReference type="ChEBI" id="CHEBI:29108"/>
        <label>3</label>
    </ligand>
</feature>
<dbReference type="PROSITE" id="PS51257">
    <property type="entry name" value="PROKAR_LIPOPROTEIN"/>
    <property type="match status" value="1"/>
</dbReference>
<dbReference type="RefSeq" id="WP_068399751.1">
    <property type="nucleotide sequence ID" value="NZ_CP014504.1"/>
</dbReference>
<keyword evidence="12" id="KW-1185">Reference proteome</keyword>
<evidence type="ECO:0000256" key="2">
    <source>
        <dbReference type="ARBA" id="ARBA00008061"/>
    </source>
</evidence>
<dbReference type="SUPFAM" id="SSF51011">
    <property type="entry name" value="Glycosyl hydrolase domain"/>
    <property type="match status" value="1"/>
</dbReference>
<dbReference type="KEGG" id="pcm:AY601_1910"/>
<gene>
    <name evidence="11" type="ORF">AY601_1910</name>
</gene>
<dbReference type="SMR" id="A0A127VC76"/>
<keyword evidence="5" id="KW-0119">Carbohydrate metabolism</keyword>
<dbReference type="Pfam" id="PF00128">
    <property type="entry name" value="Alpha-amylase"/>
    <property type="match status" value="1"/>
</dbReference>
<feature type="domain" description="Glycosyl hydrolase family 13 catalytic" evidence="10">
    <location>
        <begin position="53"/>
        <end position="398"/>
    </location>
</feature>
<evidence type="ECO:0000313" key="12">
    <source>
        <dbReference type="Proteomes" id="UP000071561"/>
    </source>
</evidence>